<dbReference type="EMBL" id="SDIL01000005">
    <property type="protein sequence ID" value="RXK41898.1"/>
    <property type="molecule type" value="Genomic_DNA"/>
</dbReference>
<keyword evidence="2" id="KW-1185">Reference proteome</keyword>
<gene>
    <name evidence="1" type="ORF">M231_00897</name>
</gene>
<protein>
    <submittedName>
        <fullName evidence="1">Uncharacterized protein</fullName>
    </submittedName>
</protein>
<dbReference type="InParanoid" id="A0A4Q1BV21"/>
<reference evidence="1 2" key="1">
    <citation type="submission" date="2016-06" db="EMBL/GenBank/DDBJ databases">
        <title>Evolution of pathogenesis and genome organization in the Tremellales.</title>
        <authorList>
            <person name="Cuomo C."/>
            <person name="Litvintseva A."/>
            <person name="Heitman J."/>
            <person name="Chen Y."/>
            <person name="Sun S."/>
            <person name="Springer D."/>
            <person name="Dromer F."/>
            <person name="Young S."/>
            <person name="Zeng Q."/>
            <person name="Chapman S."/>
            <person name="Gujja S."/>
            <person name="Saif S."/>
            <person name="Birren B."/>
        </authorList>
    </citation>
    <scope>NUCLEOTIDE SEQUENCE [LARGE SCALE GENOMIC DNA]</scope>
    <source>
        <strain evidence="1 2">ATCC 28783</strain>
    </source>
</reference>
<evidence type="ECO:0000313" key="1">
    <source>
        <dbReference type="EMBL" id="RXK41898.1"/>
    </source>
</evidence>
<organism evidence="1 2">
    <name type="scientific">Tremella mesenterica</name>
    <name type="common">Jelly fungus</name>
    <dbReference type="NCBI Taxonomy" id="5217"/>
    <lineage>
        <taxon>Eukaryota</taxon>
        <taxon>Fungi</taxon>
        <taxon>Dikarya</taxon>
        <taxon>Basidiomycota</taxon>
        <taxon>Agaricomycotina</taxon>
        <taxon>Tremellomycetes</taxon>
        <taxon>Tremellales</taxon>
        <taxon>Tremellaceae</taxon>
        <taxon>Tremella</taxon>
    </lineage>
</organism>
<sequence length="271" mass="29846">MNPTERNDDACTVLLRSLGIKDFSPSFTSMGGTQVVPTSNDDPQIENDPLSILITLIAAYQANAGSTQLQLSQMGTQPSQMGMQPLEDHSSGSTGLLPATDLIPYHPLTENPYTSQSNGSCLSQEAIIKKVSQSLALFLRCTMVSITSLIQLVKEDLETSQSWTECMDPGYTEILQRSEHCHTLIQSLTAWGLIGEQMTLFLLAVPVLLRTTDDLIRMVKEEMGYMSVDEFDARVESYRNSRGLFLGTLKLAQVALGREMRVSSGDLEFLL</sequence>
<dbReference type="AlphaFoldDB" id="A0A4Q1BV21"/>
<comment type="caution">
    <text evidence="1">The sequence shown here is derived from an EMBL/GenBank/DDBJ whole genome shotgun (WGS) entry which is preliminary data.</text>
</comment>
<name>A0A4Q1BV21_TREME</name>
<accession>A0A4Q1BV21</accession>
<dbReference type="Proteomes" id="UP000289152">
    <property type="component" value="Unassembled WGS sequence"/>
</dbReference>
<evidence type="ECO:0000313" key="2">
    <source>
        <dbReference type="Proteomes" id="UP000289152"/>
    </source>
</evidence>
<proteinExistence type="predicted"/>